<evidence type="ECO:0000256" key="1">
    <source>
        <dbReference type="SAM" id="Phobius"/>
    </source>
</evidence>
<sequence length="61" mass="6478">MTKPDGRCEEHEHHDGTASWHWLVVVFAAALVGVLGYRAEGVFAGITAAIATAGVGQQFLK</sequence>
<reference evidence="2 3" key="1">
    <citation type="submission" date="2016-10" db="EMBL/GenBank/DDBJ databases">
        <authorList>
            <person name="de Groot N.N."/>
        </authorList>
    </citation>
    <scope>NUCLEOTIDE SEQUENCE [LARGE SCALE GENOMIC DNA]</scope>
    <source>
        <strain evidence="2 3">DSM 43019</strain>
    </source>
</reference>
<keyword evidence="1" id="KW-0812">Transmembrane</keyword>
<dbReference type="AlphaFoldDB" id="A0A1I2G3S2"/>
<feature type="transmembrane region" description="Helical" evidence="1">
    <location>
        <begin position="42"/>
        <end position="60"/>
    </location>
</feature>
<dbReference type="STRING" id="35752.SAMN05421541_106155"/>
<dbReference type="RefSeq" id="WP_093615068.1">
    <property type="nucleotide sequence ID" value="NZ_BOMT01000023.1"/>
</dbReference>
<keyword evidence="1" id="KW-0472">Membrane</keyword>
<evidence type="ECO:0000313" key="2">
    <source>
        <dbReference type="EMBL" id="SFF11647.1"/>
    </source>
</evidence>
<protein>
    <submittedName>
        <fullName evidence="2">Uncharacterized protein</fullName>
    </submittedName>
</protein>
<organism evidence="2 3">
    <name type="scientific">Actinoplanes philippinensis</name>
    <dbReference type="NCBI Taxonomy" id="35752"/>
    <lineage>
        <taxon>Bacteria</taxon>
        <taxon>Bacillati</taxon>
        <taxon>Actinomycetota</taxon>
        <taxon>Actinomycetes</taxon>
        <taxon>Micromonosporales</taxon>
        <taxon>Micromonosporaceae</taxon>
        <taxon>Actinoplanes</taxon>
    </lineage>
</organism>
<accession>A0A1I2G3S2</accession>
<evidence type="ECO:0000313" key="3">
    <source>
        <dbReference type="Proteomes" id="UP000199645"/>
    </source>
</evidence>
<feature type="transmembrane region" description="Helical" evidence="1">
    <location>
        <begin position="20"/>
        <end position="37"/>
    </location>
</feature>
<proteinExistence type="predicted"/>
<keyword evidence="3" id="KW-1185">Reference proteome</keyword>
<keyword evidence="1" id="KW-1133">Transmembrane helix</keyword>
<dbReference type="Proteomes" id="UP000199645">
    <property type="component" value="Unassembled WGS sequence"/>
</dbReference>
<gene>
    <name evidence="2" type="ORF">SAMN05421541_106155</name>
</gene>
<dbReference type="EMBL" id="FONV01000006">
    <property type="protein sequence ID" value="SFF11647.1"/>
    <property type="molecule type" value="Genomic_DNA"/>
</dbReference>
<name>A0A1I2G3S2_9ACTN</name>